<evidence type="ECO:0000313" key="1">
    <source>
        <dbReference type="EMBL" id="CAG6447285.1"/>
    </source>
</evidence>
<dbReference type="AlphaFoldDB" id="A0A8D8EV16"/>
<accession>A0A8D8EV16</accession>
<organism evidence="1">
    <name type="scientific">Culex pipiens</name>
    <name type="common">House mosquito</name>
    <dbReference type="NCBI Taxonomy" id="7175"/>
    <lineage>
        <taxon>Eukaryota</taxon>
        <taxon>Metazoa</taxon>
        <taxon>Ecdysozoa</taxon>
        <taxon>Arthropoda</taxon>
        <taxon>Hexapoda</taxon>
        <taxon>Insecta</taxon>
        <taxon>Pterygota</taxon>
        <taxon>Neoptera</taxon>
        <taxon>Endopterygota</taxon>
        <taxon>Diptera</taxon>
        <taxon>Nematocera</taxon>
        <taxon>Culicoidea</taxon>
        <taxon>Culicidae</taxon>
        <taxon>Culicinae</taxon>
        <taxon>Culicini</taxon>
        <taxon>Culex</taxon>
        <taxon>Culex</taxon>
    </lineage>
</organism>
<proteinExistence type="predicted"/>
<protein>
    <submittedName>
        <fullName evidence="1">(northern house mosquito) hypothetical protein</fullName>
    </submittedName>
</protein>
<dbReference type="EMBL" id="HBUE01008729">
    <property type="protein sequence ID" value="CAG6447285.1"/>
    <property type="molecule type" value="Transcribed_RNA"/>
</dbReference>
<reference evidence="1" key="1">
    <citation type="submission" date="2021-05" db="EMBL/GenBank/DDBJ databases">
        <authorList>
            <person name="Alioto T."/>
            <person name="Alioto T."/>
            <person name="Gomez Garrido J."/>
        </authorList>
    </citation>
    <scope>NUCLEOTIDE SEQUENCE</scope>
</reference>
<name>A0A8D8EV16_CULPI</name>
<sequence>MMVITLLTRLIPTTKRTTLQRETPKTCVESVVTTVSCSRTSSVRRSTRSPKDIQRSVRSCRLKSATTFRCKTQSMEPSSTGSVASEVPETTSACGWASRWTSFRTTIVTGSPG</sequence>